<sequence>MKYIFGEQFSKDIEKLSKQHLALLLQIVSEVEEAKSIEDISCRKLAGGTKRAYRIRMGDYRITNNTCGNYYCKKRSAIRGFM</sequence>
<dbReference type="SUPFAM" id="SSF143011">
    <property type="entry name" value="RelE-like"/>
    <property type="match status" value="1"/>
</dbReference>
<dbReference type="InterPro" id="IPR035093">
    <property type="entry name" value="RelE/ParE_toxin_dom_sf"/>
</dbReference>
<dbReference type="AlphaFoldDB" id="A0A5J4SSE0"/>
<reference evidence="1" key="1">
    <citation type="submission" date="2019-03" db="EMBL/GenBank/DDBJ databases">
        <title>Single cell metagenomics reveals metabolic interactions within the superorganism composed of flagellate Streblomastix strix and complex community of Bacteroidetes bacteria on its surface.</title>
        <authorList>
            <person name="Treitli S.C."/>
            <person name="Kolisko M."/>
            <person name="Husnik F."/>
            <person name="Keeling P."/>
            <person name="Hampl V."/>
        </authorList>
    </citation>
    <scope>NUCLEOTIDE SEQUENCE</scope>
    <source>
        <strain evidence="1">STM</strain>
    </source>
</reference>
<dbReference type="EMBL" id="SNRY01000054">
    <property type="protein sequence ID" value="KAA6349076.1"/>
    <property type="molecule type" value="Genomic_DNA"/>
</dbReference>
<comment type="caution">
    <text evidence="1">The sequence shown here is derived from an EMBL/GenBank/DDBJ whole genome shotgun (WGS) entry which is preliminary data.</text>
</comment>
<protein>
    <submittedName>
        <fullName evidence="1">Uncharacterized protein</fullName>
    </submittedName>
</protein>
<gene>
    <name evidence="1" type="ORF">EZS27_003472</name>
</gene>
<dbReference type="Gene3D" id="3.30.2310.20">
    <property type="entry name" value="RelE-like"/>
    <property type="match status" value="1"/>
</dbReference>
<accession>A0A5J4SSE0</accession>
<name>A0A5J4SSE0_9ZZZZ</name>
<proteinExistence type="predicted"/>
<evidence type="ECO:0000313" key="1">
    <source>
        <dbReference type="EMBL" id="KAA6349076.1"/>
    </source>
</evidence>
<organism evidence="1">
    <name type="scientific">termite gut metagenome</name>
    <dbReference type="NCBI Taxonomy" id="433724"/>
    <lineage>
        <taxon>unclassified sequences</taxon>
        <taxon>metagenomes</taxon>
        <taxon>organismal metagenomes</taxon>
    </lineage>
</organism>